<name>A0A814PK74_9BILA</name>
<dbReference type="EMBL" id="CAJNOE010000270">
    <property type="protein sequence ID" value="CAF1107149.1"/>
    <property type="molecule type" value="Genomic_DNA"/>
</dbReference>
<dbReference type="Pfam" id="PF24674">
    <property type="entry name" value="MACPF_SNTX"/>
    <property type="match status" value="1"/>
</dbReference>
<dbReference type="Proteomes" id="UP000663860">
    <property type="component" value="Unassembled WGS sequence"/>
</dbReference>
<proteinExistence type="predicted"/>
<evidence type="ECO:0000313" key="2">
    <source>
        <dbReference type="EMBL" id="CAF1107149.1"/>
    </source>
</evidence>
<comment type="caution">
    <text evidence="2">The sequence shown here is derived from an EMBL/GenBank/DDBJ whole genome shotgun (WGS) entry which is preliminary data.</text>
</comment>
<gene>
    <name evidence="2" type="ORF">IZO911_LOCUS23376</name>
    <name evidence="3" type="ORF">KXQ929_LOCUS37951</name>
</gene>
<protein>
    <recommendedName>
        <fullName evidence="1">SNTX MACPF/CDC-like domain-containing protein</fullName>
    </recommendedName>
</protein>
<feature type="domain" description="SNTX MACPF/CDC-like" evidence="1">
    <location>
        <begin position="5"/>
        <end position="259"/>
    </location>
</feature>
<dbReference type="Proteomes" id="UP000663868">
    <property type="component" value="Unassembled WGS sequence"/>
</dbReference>
<dbReference type="EMBL" id="CAJOBB010006526">
    <property type="protein sequence ID" value="CAF4163429.1"/>
    <property type="molecule type" value="Genomic_DNA"/>
</dbReference>
<evidence type="ECO:0000313" key="3">
    <source>
        <dbReference type="EMBL" id="CAF4163429.1"/>
    </source>
</evidence>
<dbReference type="InterPro" id="IPR056072">
    <property type="entry name" value="SNTX_MACPF/CDC-like_dom"/>
</dbReference>
<dbReference type="PANTHER" id="PTHR31594:SF14">
    <property type="entry name" value="FIBRONECTIN TYPE-III DOMAIN-CONTAINING PROTEIN"/>
    <property type="match status" value="1"/>
</dbReference>
<dbReference type="PANTHER" id="PTHR31594">
    <property type="entry name" value="AIG1-TYPE G DOMAIN-CONTAINING PROTEIN"/>
    <property type="match status" value="1"/>
</dbReference>
<sequence>MARRITRPALGRSGQLGDLYDGHIDDFLTGNIFGNSLPDSVVRREDFRDVTFKFDRVNNYSSTFEKLNMEAELQLSILSGILKVEGHGKYMSNINKSSNSHKITLSLFIKRQRDVLQVSFEELTKYICEKAFADKSATHVVTEVLWGANIFAMFEQQKNNRDEREAMEGELTAELQKAGPLLSGQGKAMVDAEDIAKTNVSNLHIEFGGDLEMTGVPTTIPEALKMIKTIPDSISRMNGGKGVPVQFILSPITDVIRYVSSSLKSSTEYLIIREANDGLVRLIQFTFDELLLLQQKINQLVKITMDYRDIHLPHNDINDMNLEKIRIEISIDDFRRRLAVLLKNLRQSTTVEEEENFAKNITQLVKQQCKTTANDMEQFLLTYKHLKRTCEITEQLESMNVECLKLDERFHESPDNDVYILITSNHLLKTNTEQFEKIYNEFITLIIQRKSSRFVFQDKNDIRLSATKIEHLHKQTPKEAYGENQKRTLCKWKMNCHDIKDSKHCEKYSHPNDNQHNRRTPCKWGMKCHDIKDNRHCDKYSHPDDDDEQHGHRTLCKWGSNCTNSSTDHRRKYSHPINNEQHDHCTPCKWGSQCTYHNNEHRKKYSHPNT</sequence>
<evidence type="ECO:0000313" key="4">
    <source>
        <dbReference type="Proteomes" id="UP000663860"/>
    </source>
</evidence>
<dbReference type="AlphaFoldDB" id="A0A814PK74"/>
<dbReference type="InterPro" id="IPR052090">
    <property type="entry name" value="Cytolytic_pore-forming_toxin"/>
</dbReference>
<organism evidence="2 4">
    <name type="scientific">Adineta steineri</name>
    <dbReference type="NCBI Taxonomy" id="433720"/>
    <lineage>
        <taxon>Eukaryota</taxon>
        <taxon>Metazoa</taxon>
        <taxon>Spiralia</taxon>
        <taxon>Gnathifera</taxon>
        <taxon>Rotifera</taxon>
        <taxon>Eurotatoria</taxon>
        <taxon>Bdelloidea</taxon>
        <taxon>Adinetida</taxon>
        <taxon>Adinetidae</taxon>
        <taxon>Adineta</taxon>
    </lineage>
</organism>
<accession>A0A814PK74</accession>
<reference evidence="2" key="1">
    <citation type="submission" date="2021-02" db="EMBL/GenBank/DDBJ databases">
        <authorList>
            <person name="Nowell W R."/>
        </authorList>
    </citation>
    <scope>NUCLEOTIDE SEQUENCE</scope>
</reference>
<evidence type="ECO:0000259" key="1">
    <source>
        <dbReference type="Pfam" id="PF24674"/>
    </source>
</evidence>